<dbReference type="STRING" id="687842.ASU31_00585"/>
<dbReference type="AlphaFoldDB" id="A0A0T5VVE5"/>
<reference evidence="2 3" key="1">
    <citation type="submission" date="2015-11" db="EMBL/GenBank/DDBJ databases">
        <title>Sequence of Pedobacter ginsenosidimutans.</title>
        <authorList>
            <person name="Carson E."/>
            <person name="Keyser V."/>
            <person name="Newman J."/>
            <person name="Miller J."/>
        </authorList>
    </citation>
    <scope>NUCLEOTIDE SEQUENCE [LARGE SCALE GENOMIC DNA]</scope>
    <source>
        <strain evidence="2 3">KACC 14530</strain>
    </source>
</reference>
<accession>A0A0T5VVE5</accession>
<evidence type="ECO:0000313" key="3">
    <source>
        <dbReference type="Proteomes" id="UP000051950"/>
    </source>
</evidence>
<dbReference type="PROSITE" id="PS51257">
    <property type="entry name" value="PROKAR_LIPOPROTEIN"/>
    <property type="match status" value="1"/>
</dbReference>
<gene>
    <name evidence="2" type="ORF">ASU31_00585</name>
</gene>
<dbReference type="Proteomes" id="UP000051950">
    <property type="component" value="Unassembled WGS sequence"/>
</dbReference>
<evidence type="ECO:0000313" key="2">
    <source>
        <dbReference type="EMBL" id="KRT17827.1"/>
    </source>
</evidence>
<keyword evidence="3" id="KW-1185">Reference proteome</keyword>
<dbReference type="Pfam" id="PF08522">
    <property type="entry name" value="BT_3987-like_N"/>
    <property type="match status" value="1"/>
</dbReference>
<dbReference type="RefSeq" id="WP_057930456.1">
    <property type="nucleotide sequence ID" value="NZ_LMZQ01000001.1"/>
</dbReference>
<protein>
    <recommendedName>
        <fullName evidence="1">BT-3987-like N-terminal domain-containing protein</fullName>
    </recommendedName>
</protein>
<proteinExistence type="predicted"/>
<comment type="caution">
    <text evidence="2">The sequence shown here is derived from an EMBL/GenBank/DDBJ whole genome shotgun (WGS) entry which is preliminary data.</text>
</comment>
<dbReference type="InterPro" id="IPR013728">
    <property type="entry name" value="BT_3987-like_N"/>
</dbReference>
<dbReference type="EMBL" id="LMZQ01000001">
    <property type="protein sequence ID" value="KRT17827.1"/>
    <property type="molecule type" value="Genomic_DNA"/>
</dbReference>
<feature type="domain" description="BT-3987-like N-terminal" evidence="1">
    <location>
        <begin position="66"/>
        <end position="163"/>
    </location>
</feature>
<organism evidence="2 3">
    <name type="scientific">Pedobacter ginsenosidimutans</name>
    <dbReference type="NCBI Taxonomy" id="687842"/>
    <lineage>
        <taxon>Bacteria</taxon>
        <taxon>Pseudomonadati</taxon>
        <taxon>Bacteroidota</taxon>
        <taxon>Sphingobacteriia</taxon>
        <taxon>Sphingobacteriales</taxon>
        <taxon>Sphingobacteriaceae</taxon>
        <taxon>Pedobacter</taxon>
    </lineage>
</organism>
<evidence type="ECO:0000259" key="1">
    <source>
        <dbReference type="Pfam" id="PF08522"/>
    </source>
</evidence>
<name>A0A0T5VVE5_9SPHI</name>
<dbReference type="OrthoDB" id="751432at2"/>
<sequence>MYKIIFFKSFHPHLSFNLVFSFILLTTVISCKKEYSDSDTLQSKMGSGMVSYVQGSNVVALNGTNYNFTPFYIGIPITLKEKAKSDDEITAVVDPTLVAQYNQIYKEKNPEISAQAFRVAKKGVFSIGIGSLQAKDSLYVELNDGSGLRDSTVYLVPVTLSSKIGSNLTYSVFFFKVFVTKGELKSKMFGASVFNGATASRLRSGALTLFYTVVPDSLKFRVNINTFFPASDVSVQGVALTDAEVNAGITKEGFTGVPTPRPVPSGVFSLTKDLAMVPARALLSRDSLTLKFPNKGGMVRQQWYVMGIKLKAYTASPFGVPPVANDSARVYIRFFLSN</sequence>
<dbReference type="Gene3D" id="2.60.40.1740">
    <property type="entry name" value="hypothetical protein (bacova_03559)"/>
    <property type="match status" value="1"/>
</dbReference>